<proteinExistence type="predicted"/>
<dbReference type="OrthoDB" id="2020070at2759"/>
<dbReference type="InterPro" id="IPR053013">
    <property type="entry name" value="LAT"/>
</dbReference>
<gene>
    <name evidence="2" type="ORF">EJ04DRAFT_567001</name>
</gene>
<dbReference type="EMBL" id="ML996199">
    <property type="protein sequence ID" value="KAF2731273.1"/>
    <property type="molecule type" value="Genomic_DNA"/>
</dbReference>
<protein>
    <recommendedName>
        <fullName evidence="1">LYC1 C-terminal domain-containing protein</fullName>
    </recommendedName>
</protein>
<organism evidence="2 3">
    <name type="scientific">Polyplosphaeria fusca</name>
    <dbReference type="NCBI Taxonomy" id="682080"/>
    <lineage>
        <taxon>Eukaryota</taxon>
        <taxon>Fungi</taxon>
        <taxon>Dikarya</taxon>
        <taxon>Ascomycota</taxon>
        <taxon>Pezizomycotina</taxon>
        <taxon>Dothideomycetes</taxon>
        <taxon>Pleosporomycetidae</taxon>
        <taxon>Pleosporales</taxon>
        <taxon>Tetraplosphaeriaceae</taxon>
        <taxon>Polyplosphaeria</taxon>
    </lineage>
</organism>
<dbReference type="PANTHER" id="PTHR34815:SF4">
    <property type="entry name" value="N-ACETYLTRANSFERASE DOMAIN-CONTAINING PROTEIN"/>
    <property type="match status" value="1"/>
</dbReference>
<dbReference type="PANTHER" id="PTHR34815">
    <property type="entry name" value="LYSINE ACETYLTRANSFERASE"/>
    <property type="match status" value="1"/>
</dbReference>
<reference evidence="2" key="1">
    <citation type="journal article" date="2020" name="Stud. Mycol.">
        <title>101 Dothideomycetes genomes: a test case for predicting lifestyles and emergence of pathogens.</title>
        <authorList>
            <person name="Haridas S."/>
            <person name="Albert R."/>
            <person name="Binder M."/>
            <person name="Bloem J."/>
            <person name="Labutti K."/>
            <person name="Salamov A."/>
            <person name="Andreopoulos B."/>
            <person name="Baker S."/>
            <person name="Barry K."/>
            <person name="Bills G."/>
            <person name="Bluhm B."/>
            <person name="Cannon C."/>
            <person name="Castanera R."/>
            <person name="Culley D."/>
            <person name="Daum C."/>
            <person name="Ezra D."/>
            <person name="Gonzalez J."/>
            <person name="Henrissat B."/>
            <person name="Kuo A."/>
            <person name="Liang C."/>
            <person name="Lipzen A."/>
            <person name="Lutzoni F."/>
            <person name="Magnuson J."/>
            <person name="Mondo S."/>
            <person name="Nolan M."/>
            <person name="Ohm R."/>
            <person name="Pangilinan J."/>
            <person name="Park H.-J."/>
            <person name="Ramirez L."/>
            <person name="Alfaro M."/>
            <person name="Sun H."/>
            <person name="Tritt A."/>
            <person name="Yoshinaga Y."/>
            <person name="Zwiers L.-H."/>
            <person name="Turgeon B."/>
            <person name="Goodwin S."/>
            <person name="Spatafora J."/>
            <person name="Crous P."/>
            <person name="Grigoriev I."/>
        </authorList>
    </citation>
    <scope>NUCLEOTIDE SEQUENCE</scope>
    <source>
        <strain evidence="2">CBS 125425</strain>
    </source>
</reference>
<comment type="caution">
    <text evidence="2">The sequence shown here is derived from an EMBL/GenBank/DDBJ whole genome shotgun (WGS) entry which is preliminary data.</text>
</comment>
<sequence length="313" mass="35267">MEEQPALYITTSDKHYLVHFAEATLEQRIACYKPGATSFRHPLSEAQFIERETHLSQHPLTTGPKWRFWCVFPANSPQHIVATCRTVHRDVLIGDAHGVHEAHITEFYSKRGWHPVHCTQSQISATLVAPVSKGALPKTRLLTRVDVPGLCARDLQAVRSDFQRRYDRDARVSVLVLPTERAAFIGAKRNGRPPTAKGSVCDETGTWLYWNYDFRRKQLYLQKVVEGDASEAALEGVVSLLLDACEEAARWRLLVVSAWNASALLLGAMDVLRRDFHVDVRTEERVDSDTTSIRLRGAEAERGVESPEVSNNN</sequence>
<feature type="domain" description="LYC1 C-terminal" evidence="1">
    <location>
        <begin position="132"/>
        <end position="302"/>
    </location>
</feature>
<dbReference type="InterPro" id="IPR055100">
    <property type="entry name" value="GNAT_LYC1-like"/>
</dbReference>
<accession>A0A9P4QTX5</accession>
<dbReference type="Pfam" id="PF22998">
    <property type="entry name" value="GNAT_LYC1-like"/>
    <property type="match status" value="1"/>
</dbReference>
<evidence type="ECO:0000259" key="1">
    <source>
        <dbReference type="Pfam" id="PF22998"/>
    </source>
</evidence>
<keyword evidence="3" id="KW-1185">Reference proteome</keyword>
<evidence type="ECO:0000313" key="2">
    <source>
        <dbReference type="EMBL" id="KAF2731273.1"/>
    </source>
</evidence>
<evidence type="ECO:0000313" key="3">
    <source>
        <dbReference type="Proteomes" id="UP000799444"/>
    </source>
</evidence>
<dbReference type="Proteomes" id="UP000799444">
    <property type="component" value="Unassembled WGS sequence"/>
</dbReference>
<name>A0A9P4QTX5_9PLEO</name>
<dbReference type="AlphaFoldDB" id="A0A9P4QTX5"/>